<dbReference type="AlphaFoldDB" id="A0A0V0GQX9"/>
<accession>A0A0V0GQX9</accession>
<name>A0A0V0GQX9_SOLCH</name>
<reference evidence="1" key="1">
    <citation type="submission" date="2015-12" db="EMBL/GenBank/DDBJ databases">
        <title>Gene expression during late stages of embryo sac development: a critical building block for successful pollen-pistil interactions.</title>
        <authorList>
            <person name="Liu Y."/>
            <person name="Joly V."/>
            <person name="Sabar M."/>
            <person name="Matton D.P."/>
        </authorList>
    </citation>
    <scope>NUCLEOTIDE SEQUENCE</scope>
</reference>
<protein>
    <submittedName>
        <fullName evidence="1">Putative ovule protein</fullName>
    </submittedName>
</protein>
<dbReference type="EMBL" id="GEDG01032920">
    <property type="protein sequence ID" value="JAP10549.1"/>
    <property type="molecule type" value="Transcribed_RNA"/>
</dbReference>
<evidence type="ECO:0000313" key="1">
    <source>
        <dbReference type="EMBL" id="JAP10549.1"/>
    </source>
</evidence>
<proteinExistence type="predicted"/>
<organism evidence="1">
    <name type="scientific">Solanum chacoense</name>
    <name type="common">Chaco potato</name>
    <dbReference type="NCBI Taxonomy" id="4108"/>
    <lineage>
        <taxon>Eukaryota</taxon>
        <taxon>Viridiplantae</taxon>
        <taxon>Streptophyta</taxon>
        <taxon>Embryophyta</taxon>
        <taxon>Tracheophyta</taxon>
        <taxon>Spermatophyta</taxon>
        <taxon>Magnoliopsida</taxon>
        <taxon>eudicotyledons</taxon>
        <taxon>Gunneridae</taxon>
        <taxon>Pentapetalae</taxon>
        <taxon>asterids</taxon>
        <taxon>lamiids</taxon>
        <taxon>Solanales</taxon>
        <taxon>Solanaceae</taxon>
        <taxon>Solanoideae</taxon>
        <taxon>Solaneae</taxon>
        <taxon>Solanum</taxon>
    </lineage>
</organism>
<sequence>MWLHIAVFPSFHFELRYYGLMVRQQLTFDSKAVIHRKAFNFSFLLPRRVLTSYNRGVSQSYIVLARVENIIRMTYSRHPFWGIIHMILLDLITIE</sequence>